<reference evidence="2 3" key="1">
    <citation type="submission" date="2017-07" db="EMBL/GenBank/DDBJ databases">
        <title>The genome sequence of Paludifilum halophilum highlights mechanisms for microbial adaptation to high salt environemnts.</title>
        <authorList>
            <person name="Belbahri L."/>
        </authorList>
    </citation>
    <scope>NUCLEOTIDE SEQUENCE [LARGE SCALE GENOMIC DNA]</scope>
    <source>
        <strain evidence="2 3">DSM 102817</strain>
    </source>
</reference>
<feature type="transmembrane region" description="Helical" evidence="1">
    <location>
        <begin position="72"/>
        <end position="90"/>
    </location>
</feature>
<feature type="transmembrane region" description="Helical" evidence="1">
    <location>
        <begin position="201"/>
        <end position="221"/>
    </location>
</feature>
<evidence type="ECO:0000256" key="1">
    <source>
        <dbReference type="SAM" id="Phobius"/>
    </source>
</evidence>
<dbReference type="EMBL" id="NOWF01000004">
    <property type="protein sequence ID" value="OYD07940.1"/>
    <property type="molecule type" value="Genomic_DNA"/>
</dbReference>
<dbReference type="Proteomes" id="UP000215459">
    <property type="component" value="Unassembled WGS sequence"/>
</dbReference>
<keyword evidence="1" id="KW-0472">Membrane</keyword>
<dbReference type="OrthoDB" id="2987886at2"/>
<keyword evidence="3" id="KW-1185">Reference proteome</keyword>
<keyword evidence="1" id="KW-0812">Transmembrane</keyword>
<feature type="transmembrane region" description="Helical" evidence="1">
    <location>
        <begin position="48"/>
        <end position="66"/>
    </location>
</feature>
<feature type="transmembrane region" description="Helical" evidence="1">
    <location>
        <begin position="102"/>
        <end position="123"/>
    </location>
</feature>
<dbReference type="InterPro" id="IPR018710">
    <property type="entry name" value="DUF2232"/>
</dbReference>
<keyword evidence="1" id="KW-1133">Transmembrane helix</keyword>
<evidence type="ECO:0000313" key="3">
    <source>
        <dbReference type="Proteomes" id="UP000215459"/>
    </source>
</evidence>
<evidence type="ECO:0000313" key="2">
    <source>
        <dbReference type="EMBL" id="OYD07940.1"/>
    </source>
</evidence>
<organism evidence="2 3">
    <name type="scientific">Paludifilum halophilum</name>
    <dbReference type="NCBI Taxonomy" id="1642702"/>
    <lineage>
        <taxon>Bacteria</taxon>
        <taxon>Bacillati</taxon>
        <taxon>Bacillota</taxon>
        <taxon>Bacilli</taxon>
        <taxon>Bacillales</taxon>
        <taxon>Thermoactinomycetaceae</taxon>
        <taxon>Paludifilum</taxon>
    </lineage>
</organism>
<dbReference type="AlphaFoldDB" id="A0A235B6M1"/>
<feature type="transmembrane region" description="Helical" evidence="1">
    <location>
        <begin position="12"/>
        <end position="36"/>
    </location>
</feature>
<evidence type="ECO:0008006" key="4">
    <source>
        <dbReference type="Google" id="ProtNLM"/>
    </source>
</evidence>
<name>A0A235B6M1_9BACL</name>
<accession>A0A235B6M1</accession>
<protein>
    <recommendedName>
        <fullName evidence="4">DUF2232 domain-containing protein</fullName>
    </recommendedName>
</protein>
<proteinExistence type="predicted"/>
<feature type="transmembrane region" description="Helical" evidence="1">
    <location>
        <begin position="160"/>
        <end position="180"/>
    </location>
</feature>
<feature type="transmembrane region" description="Helical" evidence="1">
    <location>
        <begin position="227"/>
        <end position="254"/>
    </location>
</feature>
<sequence>MSRFSDIRDGLMASGLFLLLLLLLITPLSLISVWFLPLPFLLVTARNGWHSVLFSAALCSFFSLLFTGQPLFLLLVFFSVMTGGVMGFLYRKETSTGTDVALGGLVAAWVGLLLSGLAVAFFTDVLAHIQTIWREQWEMTQEMFRSAGVDEPFDPDAVKMVIPGVSMLFTLPFPLLNLVLGRRLLMRKGLPGKYLLLFRKWRLPRGFFYFYLLSLVVLLLFSESESVGIAFGNIVIVLYLLFFIQGLAFTVFLLHRFQRGKGWAFAAVFLSFLLPPVMVAVHFLGILDTGTAIRNRLEEKR</sequence>
<feature type="transmembrane region" description="Helical" evidence="1">
    <location>
        <begin position="263"/>
        <end position="287"/>
    </location>
</feature>
<dbReference type="Pfam" id="PF09991">
    <property type="entry name" value="DUF2232"/>
    <property type="match status" value="1"/>
</dbReference>
<dbReference type="RefSeq" id="WP_094263977.1">
    <property type="nucleotide sequence ID" value="NZ_NOWF01000004.1"/>
</dbReference>
<comment type="caution">
    <text evidence="2">The sequence shown here is derived from an EMBL/GenBank/DDBJ whole genome shotgun (WGS) entry which is preliminary data.</text>
</comment>
<dbReference type="PANTHER" id="PTHR41324:SF1">
    <property type="entry name" value="DUF2232 DOMAIN-CONTAINING PROTEIN"/>
    <property type="match status" value="1"/>
</dbReference>
<dbReference type="PANTHER" id="PTHR41324">
    <property type="entry name" value="MEMBRANE PROTEIN-RELATED"/>
    <property type="match status" value="1"/>
</dbReference>
<gene>
    <name evidence="2" type="ORF">CHM34_07395</name>
</gene>